<protein>
    <recommendedName>
        <fullName evidence="3">Flagellar assembly protein FliH</fullName>
    </recommendedName>
</protein>
<dbReference type="PANTHER" id="PTHR34982">
    <property type="entry name" value="YOP PROTEINS TRANSLOCATION PROTEIN L"/>
    <property type="match status" value="1"/>
</dbReference>
<sequence>MSGHQRRIIPSEELSAFQRWQFNSLLDSPATPEQASEQSVEPVIEVAAPSPEVVTDIEVGLSPEPVQDDVALPDSAIAANAMPYPTAEEIESIEQQAREEGYLAGLAEGRLQADQELQQLSQLLAAINQSQQDLEVDLADSVLELALLVAQQMIGNELRQHPQQLLAPIREALAAIPAATAPSKLYLSPDDIELLQHDLQFELPADVWRILSDQSLDSGSCRIETPTTQLDYSLASRWKKIAGVLAGKSMPDWNVVQYTSDVLSDDPTVSALDLNSESASQPSPLKSDVTDEPDA</sequence>
<evidence type="ECO:0000313" key="11">
    <source>
        <dbReference type="EMBL" id="QLG88083.1"/>
    </source>
</evidence>
<evidence type="ECO:0000256" key="9">
    <source>
        <dbReference type="SAM" id="MobiDB-lite"/>
    </source>
</evidence>
<comment type="function">
    <text evidence="1">Needed for flagellar regrowth and assembly.</text>
</comment>
<dbReference type="KEGG" id="chiz:HQ393_07335"/>
<evidence type="ECO:0000256" key="8">
    <source>
        <dbReference type="SAM" id="Coils"/>
    </source>
</evidence>
<feature type="region of interest" description="Disordered" evidence="9">
    <location>
        <begin position="273"/>
        <end position="295"/>
    </location>
</feature>
<dbReference type="PANTHER" id="PTHR34982:SF1">
    <property type="entry name" value="FLAGELLAR ASSEMBLY PROTEIN FLIH"/>
    <property type="match status" value="1"/>
</dbReference>
<feature type="compositionally biased region" description="Polar residues" evidence="9">
    <location>
        <begin position="273"/>
        <end position="284"/>
    </location>
</feature>
<dbReference type="GO" id="GO:0044781">
    <property type="term" value="P:bacterial-type flagellum organization"/>
    <property type="evidence" value="ECO:0007669"/>
    <property type="project" value="UniProtKB-KW"/>
</dbReference>
<reference evidence="11 12" key="1">
    <citation type="submission" date="2020-07" db="EMBL/GenBank/DDBJ databases">
        <title>Complete genome sequence of Chitinibacter sp. 2T18.</title>
        <authorList>
            <person name="Bae J.-W."/>
            <person name="Choi J.-W."/>
        </authorList>
    </citation>
    <scope>NUCLEOTIDE SEQUENCE [LARGE SCALE GENOMIC DNA]</scope>
    <source>
        <strain evidence="11 12">2T18</strain>
    </source>
</reference>
<dbReference type="GO" id="GO:0005829">
    <property type="term" value="C:cytosol"/>
    <property type="evidence" value="ECO:0007669"/>
    <property type="project" value="TreeGrafter"/>
</dbReference>
<evidence type="ECO:0000313" key="12">
    <source>
        <dbReference type="Proteomes" id="UP000509597"/>
    </source>
</evidence>
<dbReference type="InterPro" id="IPR051472">
    <property type="entry name" value="T3SS_Stator/FliH"/>
</dbReference>
<dbReference type="Proteomes" id="UP000509597">
    <property type="component" value="Chromosome"/>
</dbReference>
<dbReference type="EMBL" id="CP058627">
    <property type="protein sequence ID" value="QLG88083.1"/>
    <property type="molecule type" value="Genomic_DNA"/>
</dbReference>
<dbReference type="InterPro" id="IPR018035">
    <property type="entry name" value="Flagellar_FliH/T3SS_HrpE"/>
</dbReference>
<accession>A0A7H9BH76</accession>
<dbReference type="AlphaFoldDB" id="A0A7H9BH76"/>
<evidence type="ECO:0000256" key="2">
    <source>
        <dbReference type="ARBA" id="ARBA00006602"/>
    </source>
</evidence>
<evidence type="ECO:0000256" key="6">
    <source>
        <dbReference type="ARBA" id="ARBA00022927"/>
    </source>
</evidence>
<keyword evidence="12" id="KW-1185">Reference proteome</keyword>
<evidence type="ECO:0000256" key="3">
    <source>
        <dbReference type="ARBA" id="ARBA00016507"/>
    </source>
</evidence>
<keyword evidence="4" id="KW-0813">Transport</keyword>
<dbReference type="RefSeq" id="WP_179358162.1">
    <property type="nucleotide sequence ID" value="NZ_CP058627.1"/>
</dbReference>
<dbReference type="Pfam" id="PF02108">
    <property type="entry name" value="FliH"/>
    <property type="match status" value="1"/>
</dbReference>
<feature type="coiled-coil region" evidence="8">
    <location>
        <begin position="110"/>
        <end position="137"/>
    </location>
</feature>
<keyword evidence="7" id="KW-1006">Bacterial flagellum protein export</keyword>
<evidence type="ECO:0000256" key="4">
    <source>
        <dbReference type="ARBA" id="ARBA00022448"/>
    </source>
</evidence>
<evidence type="ECO:0000259" key="10">
    <source>
        <dbReference type="Pfam" id="PF02108"/>
    </source>
</evidence>
<gene>
    <name evidence="11" type="ORF">HQ393_07335</name>
</gene>
<name>A0A7H9BH76_9NEIS</name>
<evidence type="ECO:0000256" key="5">
    <source>
        <dbReference type="ARBA" id="ARBA00022795"/>
    </source>
</evidence>
<feature type="domain" description="Flagellar assembly protein FliH/Type III secretion system HrpE" evidence="10">
    <location>
        <begin position="115"/>
        <end position="241"/>
    </location>
</feature>
<organism evidence="11 12">
    <name type="scientific">Chitinibacter bivalviorum</name>
    <dbReference type="NCBI Taxonomy" id="2739434"/>
    <lineage>
        <taxon>Bacteria</taxon>
        <taxon>Pseudomonadati</taxon>
        <taxon>Pseudomonadota</taxon>
        <taxon>Betaproteobacteria</taxon>
        <taxon>Neisseriales</taxon>
        <taxon>Chitinibacteraceae</taxon>
        <taxon>Chitinibacter</taxon>
    </lineage>
</organism>
<keyword evidence="6" id="KW-0653">Protein transport</keyword>
<keyword evidence="5" id="KW-1005">Bacterial flagellum biogenesis</keyword>
<comment type="similarity">
    <text evidence="2">Belongs to the FliH family.</text>
</comment>
<evidence type="ECO:0000256" key="7">
    <source>
        <dbReference type="ARBA" id="ARBA00023225"/>
    </source>
</evidence>
<keyword evidence="8" id="KW-0175">Coiled coil</keyword>
<evidence type="ECO:0000256" key="1">
    <source>
        <dbReference type="ARBA" id="ARBA00003041"/>
    </source>
</evidence>
<proteinExistence type="inferred from homology"/>
<dbReference type="GO" id="GO:0015031">
    <property type="term" value="P:protein transport"/>
    <property type="evidence" value="ECO:0007669"/>
    <property type="project" value="UniProtKB-KW"/>
</dbReference>